<reference evidence="2" key="1">
    <citation type="submission" date="2021-04" db="EMBL/GenBank/DDBJ databases">
        <authorList>
            <person name="Tunstrom K."/>
        </authorList>
    </citation>
    <scope>NUCLEOTIDE SEQUENCE</scope>
</reference>
<evidence type="ECO:0000313" key="3">
    <source>
        <dbReference type="Proteomes" id="UP000691718"/>
    </source>
</evidence>
<dbReference type="AlphaFoldDB" id="A0A8S3Y549"/>
<gene>
    <name evidence="2" type="ORF">PAPOLLO_LOCUS26403</name>
</gene>
<keyword evidence="3" id="KW-1185">Reference proteome</keyword>
<organism evidence="2 3">
    <name type="scientific">Parnassius apollo</name>
    <name type="common">Apollo butterfly</name>
    <name type="synonym">Papilio apollo</name>
    <dbReference type="NCBI Taxonomy" id="110799"/>
    <lineage>
        <taxon>Eukaryota</taxon>
        <taxon>Metazoa</taxon>
        <taxon>Ecdysozoa</taxon>
        <taxon>Arthropoda</taxon>
        <taxon>Hexapoda</taxon>
        <taxon>Insecta</taxon>
        <taxon>Pterygota</taxon>
        <taxon>Neoptera</taxon>
        <taxon>Endopterygota</taxon>
        <taxon>Lepidoptera</taxon>
        <taxon>Glossata</taxon>
        <taxon>Ditrysia</taxon>
        <taxon>Papilionoidea</taxon>
        <taxon>Papilionidae</taxon>
        <taxon>Parnassiinae</taxon>
        <taxon>Parnassini</taxon>
        <taxon>Parnassius</taxon>
        <taxon>Parnassius</taxon>
    </lineage>
</organism>
<proteinExistence type="predicted"/>
<dbReference type="Proteomes" id="UP000691718">
    <property type="component" value="Unassembled WGS sequence"/>
</dbReference>
<feature type="region of interest" description="Disordered" evidence="1">
    <location>
        <begin position="79"/>
        <end position="99"/>
    </location>
</feature>
<evidence type="ECO:0000313" key="2">
    <source>
        <dbReference type="EMBL" id="CAG5055690.1"/>
    </source>
</evidence>
<evidence type="ECO:0000256" key="1">
    <source>
        <dbReference type="SAM" id="MobiDB-lite"/>
    </source>
</evidence>
<feature type="compositionally biased region" description="Polar residues" evidence="1">
    <location>
        <begin position="86"/>
        <end position="97"/>
    </location>
</feature>
<comment type="caution">
    <text evidence="2">The sequence shown here is derived from an EMBL/GenBank/DDBJ whole genome shotgun (WGS) entry which is preliminary data.</text>
</comment>
<name>A0A8S3Y549_PARAO</name>
<protein>
    <submittedName>
        <fullName evidence="2">(apollo) hypothetical protein</fullName>
    </submittedName>
</protein>
<sequence length="151" mass="17108">MLLRQLKSYSTSRRKLLFNFVKEQADLSRKDSIQSGSESFTADAKPKVYKLREPSNIIYFDDENDTEDFSPDCTEYIESPERQLPDSRNTSSLVTDSQDTDIIEISSSNTHLQENDTSSLGDDSLVIDNLLRTENITRSPSTVSNLSLMRG</sequence>
<dbReference type="EMBL" id="CAJQZP010001584">
    <property type="protein sequence ID" value="CAG5055690.1"/>
    <property type="molecule type" value="Genomic_DNA"/>
</dbReference>
<dbReference type="OrthoDB" id="7477818at2759"/>
<accession>A0A8S3Y549</accession>